<reference evidence="2" key="1">
    <citation type="submission" date="2017-06" db="EMBL/GenBank/DDBJ databases">
        <title>FDA dAtabase for Regulatory Grade micrObial Sequences (FDA-ARGOS): Supporting development and validation of Infectious Disease Dx tests.</title>
        <authorList>
            <person name="Goldberg B."/>
            <person name="Campos J."/>
            <person name="Tallon L."/>
            <person name="Sadzewicz L."/>
            <person name="Sengamalay N."/>
            <person name="Ott S."/>
            <person name="Godinez A."/>
            <person name="Nagaraj S."/>
            <person name="Vavikolanu K."/>
            <person name="Nadendla S."/>
            <person name="George J."/>
            <person name="Geyer C."/>
            <person name="Sichtig H."/>
        </authorList>
    </citation>
    <scope>NUCLEOTIDE SEQUENCE [LARGE SCALE GENOMIC DNA]</scope>
    <source>
        <strain evidence="2">FDAARGOS_285</strain>
        <plasmid evidence="2">unnamed1</plasmid>
    </source>
</reference>
<dbReference type="KEGG" id="sscu:CEP64_13885"/>
<dbReference type="Gene3D" id="2.30.30.100">
    <property type="match status" value="1"/>
</dbReference>
<keyword evidence="1" id="KW-0614">Plasmid</keyword>
<geneLocation type="plasmid" evidence="1 2">
    <name>unnamed1</name>
</geneLocation>
<accession>A0AAI8GV38</accession>
<evidence type="ECO:0000313" key="2">
    <source>
        <dbReference type="Proteomes" id="UP000197058"/>
    </source>
</evidence>
<dbReference type="EMBL" id="CP022047">
    <property type="protein sequence ID" value="ASE35705.1"/>
    <property type="molecule type" value="Genomic_DNA"/>
</dbReference>
<dbReference type="RefSeq" id="WP_088592797.1">
    <property type="nucleotide sequence ID" value="NZ_CP022047.2"/>
</dbReference>
<protein>
    <submittedName>
        <fullName evidence="1">Uncharacterized protein</fullName>
    </submittedName>
</protein>
<dbReference type="AlphaFoldDB" id="A0AAI8GV38"/>
<evidence type="ECO:0000313" key="1">
    <source>
        <dbReference type="EMBL" id="ASE35705.1"/>
    </source>
</evidence>
<name>A0AAI8GV38_MAMSC</name>
<dbReference type="Proteomes" id="UP000197058">
    <property type="component" value="Plasmid unnamed1"/>
</dbReference>
<gene>
    <name evidence="1" type="ORF">CEP64_13885</name>
</gene>
<proteinExistence type="predicted"/>
<organism evidence="1 2">
    <name type="scientific">Mammaliicoccus sciuri</name>
    <name type="common">Staphylococcus sciuri</name>
    <dbReference type="NCBI Taxonomy" id="1296"/>
    <lineage>
        <taxon>Bacteria</taxon>
        <taxon>Bacillati</taxon>
        <taxon>Bacillota</taxon>
        <taxon>Bacilli</taxon>
        <taxon>Bacillales</taxon>
        <taxon>Staphylococcaceae</taxon>
        <taxon>Mammaliicoccus</taxon>
    </lineage>
</organism>
<sequence length="156" mass="17771">MSNKRPKEKHTIGFKNKKGKTCIISPLNGENKKATYLTSGSNCIEIMDEDGIEKSLDKIELKYILFGLGKNSLNRHGKYLNKKETERMETKKNDIKPKEILADKIGSKVKIVFIDGKAINDAQLIAISKFEINITKENKEMIVFKHAIKYVQIIES</sequence>